<dbReference type="PANTHER" id="PTHR39387">
    <property type="entry name" value="SHAVENOID, ISOFORM B"/>
    <property type="match status" value="1"/>
</dbReference>
<gene>
    <name evidence="3" type="ORF">WA026_002194</name>
</gene>
<dbReference type="EMBL" id="JARQZJ010000031">
    <property type="protein sequence ID" value="KAK9873836.1"/>
    <property type="molecule type" value="Genomic_DNA"/>
</dbReference>
<reference evidence="3 4" key="1">
    <citation type="submission" date="2023-03" db="EMBL/GenBank/DDBJ databases">
        <title>Genome insight into feeding habits of ladybird beetles.</title>
        <authorList>
            <person name="Li H.-S."/>
            <person name="Huang Y.-H."/>
            <person name="Pang H."/>
        </authorList>
    </citation>
    <scope>NUCLEOTIDE SEQUENCE [LARGE SCALE GENOMIC DNA]</scope>
    <source>
        <strain evidence="3">SYSU_2023b</strain>
        <tissue evidence="3">Whole body</tissue>
    </source>
</reference>
<evidence type="ECO:0000256" key="1">
    <source>
        <dbReference type="SAM" id="MobiDB-lite"/>
    </source>
</evidence>
<accession>A0AAW1TQN3</accession>
<sequence>MSYYHYSFVTETVLAPFVGGSTSQLIPFVFLPMKGQLIYPSKEISLAGLQTPVCAVSKAKFLTTRGWMDLKNPVNGDVPFRLYRDEGRSFLQWDGEADLRLRLSGHIVLVYLKCREAADMTDGTSKITTPSVAFRIVGTPTYNPHTYNVSEVSFISNAQLSTEESNLLSLSEYVAIGICSLLLGLIYVASVFLYLHIRKRNRLKSGNKPSNLNQDPHSLAEEGIVKNNPLLGLSGHFQTPDSEGTMSDNDGRSDVLYRDERASNHQLTSVVVHSQQLNSSFKSQYLQCHLQESSNIERLPEENVSIVETLEGREDKSDDMRGLNGTIRRKLYFNPAYFEPHLLAAPPPAAIEFLQKIREVISIAKQKMSTKKYIPTLLGIPEEDYGMNVHAFEFNPLSRNGSIVSLKRENSRKRRCSGCPGCQSDEFRPTIRELSGLPTCNNCTTLTNDVKQRSIRKWLEDIPVIRNSEEINIFSEKNLTSNSMMSPKSIRAPTEGPPSLPSTRSLVRSVSKREPKKMRGSSPTRSLSPDFGRSMTRPMSPRAPSDKASESDCSGSETYKTSKTRRRQGSRIRKPKIPPPLPPGSSTKIKEATENIYDTVANDNGPLASTSDVTINGEGLQVPTLIQTNMKAVIDEFAINNGIDTSIDNSTMDYEADSLERTEKKKSIIQDYGELSSSQPSPSLSSALPMDEEMTMRNAVINSRTGNRTISKLPTVQTNNASDTENEYELIVLKKSNSHLYKLPELLQRNRGYSLVSEVYVNNGYNYNSSPSSPSDSNSSTMEKREVKVCYALENQPGKLLIEVEDCLDNYIPVNDSDSFEPDTLDRKPSKRIDKPTESFVDSLERPQADSVEDYW</sequence>
<feature type="compositionally biased region" description="Basic residues" evidence="1">
    <location>
        <begin position="562"/>
        <end position="576"/>
    </location>
</feature>
<feature type="region of interest" description="Disordered" evidence="1">
    <location>
        <begin position="482"/>
        <end position="588"/>
    </location>
</feature>
<organism evidence="3 4">
    <name type="scientific">Henosepilachna vigintioctopunctata</name>
    <dbReference type="NCBI Taxonomy" id="420089"/>
    <lineage>
        <taxon>Eukaryota</taxon>
        <taxon>Metazoa</taxon>
        <taxon>Ecdysozoa</taxon>
        <taxon>Arthropoda</taxon>
        <taxon>Hexapoda</taxon>
        <taxon>Insecta</taxon>
        <taxon>Pterygota</taxon>
        <taxon>Neoptera</taxon>
        <taxon>Endopterygota</taxon>
        <taxon>Coleoptera</taxon>
        <taxon>Polyphaga</taxon>
        <taxon>Cucujiformia</taxon>
        <taxon>Coccinelloidea</taxon>
        <taxon>Coccinellidae</taxon>
        <taxon>Epilachninae</taxon>
        <taxon>Epilachnini</taxon>
        <taxon>Henosepilachna</taxon>
    </lineage>
</organism>
<feature type="compositionally biased region" description="Basic and acidic residues" evidence="1">
    <location>
        <begin position="824"/>
        <end position="848"/>
    </location>
</feature>
<dbReference type="GO" id="GO:0005938">
    <property type="term" value="C:cell cortex"/>
    <property type="evidence" value="ECO:0007669"/>
    <property type="project" value="TreeGrafter"/>
</dbReference>
<feature type="region of interest" description="Disordered" evidence="1">
    <location>
        <begin position="813"/>
        <end position="856"/>
    </location>
</feature>
<keyword evidence="2" id="KW-0472">Membrane</keyword>
<protein>
    <submittedName>
        <fullName evidence="3">Uncharacterized protein</fullName>
    </submittedName>
</protein>
<feature type="compositionally biased region" description="Polar residues" evidence="1">
    <location>
        <begin position="551"/>
        <end position="561"/>
    </location>
</feature>
<dbReference type="PANTHER" id="PTHR39387:SF1">
    <property type="entry name" value="SHAVENOID, ISOFORM B"/>
    <property type="match status" value="1"/>
</dbReference>
<keyword evidence="2" id="KW-1133">Transmembrane helix</keyword>
<keyword evidence="4" id="KW-1185">Reference proteome</keyword>
<evidence type="ECO:0000256" key="2">
    <source>
        <dbReference type="SAM" id="Phobius"/>
    </source>
</evidence>
<name>A0AAW1TQN3_9CUCU</name>
<proteinExistence type="predicted"/>
<comment type="caution">
    <text evidence="3">The sequence shown here is derived from an EMBL/GenBank/DDBJ whole genome shotgun (WGS) entry which is preliminary data.</text>
</comment>
<dbReference type="AlphaFoldDB" id="A0AAW1TQN3"/>
<dbReference type="Proteomes" id="UP001431783">
    <property type="component" value="Unassembled WGS sequence"/>
</dbReference>
<dbReference type="GO" id="GO:0035317">
    <property type="term" value="P:imaginal disc-derived wing hair organization"/>
    <property type="evidence" value="ECO:0007669"/>
    <property type="project" value="TreeGrafter"/>
</dbReference>
<evidence type="ECO:0000313" key="4">
    <source>
        <dbReference type="Proteomes" id="UP001431783"/>
    </source>
</evidence>
<feature type="transmembrane region" description="Helical" evidence="2">
    <location>
        <begin position="173"/>
        <end position="195"/>
    </location>
</feature>
<evidence type="ECO:0000313" key="3">
    <source>
        <dbReference type="EMBL" id="KAK9873836.1"/>
    </source>
</evidence>
<keyword evidence="2" id="KW-0812">Transmembrane</keyword>